<dbReference type="Proteomes" id="UP000626109">
    <property type="component" value="Unassembled WGS sequence"/>
</dbReference>
<sequence>MPASIFSAKELACLVMNSQGVDQNLIAPADHFELATMQLEAADERRERRQLEVGSLSSTSQAIHCPQEEEDDGRPTPPWRSFILKVFCSVSMFLLLTLLLELFAKEKVTHLSRHVMSCIGLPGLFLFVFLADGVPQPFTYVPLIFMAVKASVPKPVVFGVCAAASYCAALCGYLIGSKMRSLPCGDSLYLRLVNWQPWVPDLMERRGAQGVAMAALMPIPLALATWTAGSFRVSVPQFLLAGMFRFPKILVFVLLSGPSPDVAITHEHVLWG</sequence>
<keyword evidence="2" id="KW-0812">Transmembrane</keyword>
<evidence type="ECO:0000313" key="4">
    <source>
        <dbReference type="EMBL" id="CAE8734879.1"/>
    </source>
</evidence>
<reference evidence="4" key="1">
    <citation type="submission" date="2021-02" db="EMBL/GenBank/DDBJ databases">
        <authorList>
            <person name="Dougan E. K."/>
            <person name="Rhodes N."/>
            <person name="Thang M."/>
            <person name="Chan C."/>
        </authorList>
    </citation>
    <scope>NUCLEOTIDE SEQUENCE</scope>
</reference>
<dbReference type="OrthoDB" id="446814at2759"/>
<comment type="caution">
    <text evidence="4">The sequence shown here is derived from an EMBL/GenBank/DDBJ whole genome shotgun (WGS) entry which is preliminary data.</text>
</comment>
<keyword evidence="2" id="KW-1133">Transmembrane helix</keyword>
<keyword evidence="6" id="KW-1185">Reference proteome</keyword>
<gene>
    <name evidence="3" type="ORF">PGLA1383_LOCUS29158</name>
    <name evidence="4" type="ORF">PGLA2088_LOCUS47542</name>
</gene>
<feature type="transmembrane region" description="Helical" evidence="2">
    <location>
        <begin position="82"/>
        <end position="103"/>
    </location>
</feature>
<feature type="transmembrane region" description="Helical" evidence="2">
    <location>
        <begin position="155"/>
        <end position="175"/>
    </location>
</feature>
<evidence type="ECO:0008006" key="7">
    <source>
        <dbReference type="Google" id="ProtNLM"/>
    </source>
</evidence>
<dbReference type="EMBL" id="CAJNNV010025018">
    <property type="protein sequence ID" value="CAE8611357.1"/>
    <property type="molecule type" value="Genomic_DNA"/>
</dbReference>
<evidence type="ECO:0000256" key="1">
    <source>
        <dbReference type="SAM" id="MobiDB-lite"/>
    </source>
</evidence>
<keyword evidence="2" id="KW-0472">Membrane</keyword>
<dbReference type="EMBL" id="CAJNNW010036486">
    <property type="protein sequence ID" value="CAE8734879.1"/>
    <property type="molecule type" value="Genomic_DNA"/>
</dbReference>
<organism evidence="4 5">
    <name type="scientific">Polarella glacialis</name>
    <name type="common">Dinoflagellate</name>
    <dbReference type="NCBI Taxonomy" id="89957"/>
    <lineage>
        <taxon>Eukaryota</taxon>
        <taxon>Sar</taxon>
        <taxon>Alveolata</taxon>
        <taxon>Dinophyceae</taxon>
        <taxon>Suessiales</taxon>
        <taxon>Suessiaceae</taxon>
        <taxon>Polarella</taxon>
    </lineage>
</organism>
<evidence type="ECO:0000313" key="5">
    <source>
        <dbReference type="Proteomes" id="UP000626109"/>
    </source>
</evidence>
<accession>A0A813LKR6</accession>
<name>A0A813LKR6_POLGL</name>
<feature type="region of interest" description="Disordered" evidence="1">
    <location>
        <begin position="50"/>
        <end position="75"/>
    </location>
</feature>
<evidence type="ECO:0000256" key="2">
    <source>
        <dbReference type="SAM" id="Phobius"/>
    </source>
</evidence>
<proteinExistence type="predicted"/>
<dbReference type="Proteomes" id="UP000654075">
    <property type="component" value="Unassembled WGS sequence"/>
</dbReference>
<evidence type="ECO:0000313" key="3">
    <source>
        <dbReference type="EMBL" id="CAE8611357.1"/>
    </source>
</evidence>
<evidence type="ECO:0000313" key="6">
    <source>
        <dbReference type="Proteomes" id="UP000654075"/>
    </source>
</evidence>
<dbReference type="AlphaFoldDB" id="A0A813LKR6"/>
<protein>
    <recommendedName>
        <fullName evidence="7">SNARE associated Golgi protein</fullName>
    </recommendedName>
</protein>
<feature type="transmembrane region" description="Helical" evidence="2">
    <location>
        <begin position="115"/>
        <end position="135"/>
    </location>
</feature>